<dbReference type="CDD" id="cd06583">
    <property type="entry name" value="PGRP"/>
    <property type="match status" value="1"/>
</dbReference>
<dbReference type="Proteomes" id="UP000004688">
    <property type="component" value="Chromosome"/>
</dbReference>
<evidence type="ECO:0000256" key="1">
    <source>
        <dbReference type="ARBA" id="ARBA00001561"/>
    </source>
</evidence>
<dbReference type="EMBL" id="CP003742">
    <property type="protein sequence ID" value="AGI71212.1"/>
    <property type="molecule type" value="Genomic_DNA"/>
</dbReference>
<dbReference type="GO" id="GO:0009254">
    <property type="term" value="P:peptidoglycan turnover"/>
    <property type="evidence" value="ECO:0007669"/>
    <property type="project" value="TreeGrafter"/>
</dbReference>
<dbReference type="InterPro" id="IPR036505">
    <property type="entry name" value="Amidase/PGRP_sf"/>
</dbReference>
<evidence type="ECO:0000256" key="2">
    <source>
        <dbReference type="ARBA" id="ARBA00011901"/>
    </source>
</evidence>
<dbReference type="RefSeq" id="WP_015494426.1">
    <property type="nucleotide sequence ID" value="NC_020908.1"/>
</dbReference>
<dbReference type="GO" id="GO:0008745">
    <property type="term" value="F:N-acetylmuramoyl-L-alanine amidase activity"/>
    <property type="evidence" value="ECO:0007669"/>
    <property type="project" value="UniProtKB-EC"/>
</dbReference>
<dbReference type="SMART" id="SM00644">
    <property type="entry name" value="Ami_2"/>
    <property type="match status" value="1"/>
</dbReference>
<dbReference type="STRING" id="391616.OA238_c10150"/>
<evidence type="ECO:0000256" key="4">
    <source>
        <dbReference type="ARBA" id="ARBA00023316"/>
    </source>
</evidence>
<dbReference type="HOGENOM" id="CLU_049290_2_2_5"/>
<dbReference type="EC" id="3.5.1.28" evidence="2"/>
<comment type="catalytic activity">
    <reaction evidence="1">
        <text>Hydrolyzes the link between N-acetylmuramoyl residues and L-amino acid residues in certain cell-wall glycopeptides.</text>
        <dbReference type="EC" id="3.5.1.28"/>
    </reaction>
</comment>
<name>M9RG87_9RHOB</name>
<evidence type="ECO:0000259" key="5">
    <source>
        <dbReference type="SMART" id="SM00644"/>
    </source>
</evidence>
<dbReference type="AlphaFoldDB" id="M9RG87"/>
<dbReference type="Gene3D" id="3.40.80.10">
    <property type="entry name" value="Peptidoglycan recognition protein-like"/>
    <property type="match status" value="1"/>
</dbReference>
<protein>
    <recommendedName>
        <fullName evidence="2">N-acetylmuramoyl-L-alanine amidase</fullName>
        <ecNumber evidence="2">3.5.1.28</ecNumber>
    </recommendedName>
</protein>
<accession>M9RG87</accession>
<sequence>MGLSPNCGPRRDGAVPDIIVLHYTAMPDWTAARDWLCNPDAEVSAHYIVSEQGDVVQLVAEDQRAWHAGAGSWGDVTDINSRSIGIELSNNGSSPFAVPLMDALEVLLPAIIDRWAIPASRVIAHSDLAPGRKIDPGARFDWARLVRSGLAVAATATRAVTCDADAFVRDARTIGYTADTDATTLLSAFRLRHRQGHVGPLDGWDCALTADLAARFPVAKFGRTS</sequence>
<gene>
    <name evidence="6" type="primary">amiD</name>
    <name evidence="6" type="ORF">OA238_c10150</name>
</gene>
<keyword evidence="7" id="KW-1185">Reference proteome</keyword>
<dbReference type="GO" id="GO:0071555">
    <property type="term" value="P:cell wall organization"/>
    <property type="evidence" value="ECO:0007669"/>
    <property type="project" value="UniProtKB-KW"/>
</dbReference>
<feature type="domain" description="N-acetylmuramoyl-L-alanine amidase" evidence="5">
    <location>
        <begin position="4"/>
        <end position="137"/>
    </location>
</feature>
<reference evidence="6 7" key="1">
    <citation type="journal article" date="2013" name="PLoS ONE">
        <title>Poles Apart: Arctic and Antarctic Octadecabacter strains Share High Genome Plasticity and a New Type of Xanthorhodopsin.</title>
        <authorList>
            <person name="Vollmers J."/>
            <person name="Voget S."/>
            <person name="Dietrich S."/>
            <person name="Gollnow K."/>
            <person name="Smits M."/>
            <person name="Meyer K."/>
            <person name="Brinkhoff T."/>
            <person name="Simon M."/>
            <person name="Daniel R."/>
        </authorList>
    </citation>
    <scope>NUCLEOTIDE SEQUENCE [LARGE SCALE GENOMIC DNA]</scope>
    <source>
        <strain evidence="6 7">238</strain>
    </source>
</reference>
<dbReference type="Pfam" id="PF01510">
    <property type="entry name" value="Amidase_2"/>
    <property type="match status" value="1"/>
</dbReference>
<dbReference type="GO" id="GO:0019867">
    <property type="term" value="C:outer membrane"/>
    <property type="evidence" value="ECO:0007669"/>
    <property type="project" value="TreeGrafter"/>
</dbReference>
<proteinExistence type="predicted"/>
<dbReference type="PANTHER" id="PTHR30417">
    <property type="entry name" value="N-ACETYLMURAMOYL-L-ALANINE AMIDASE AMID"/>
    <property type="match status" value="1"/>
</dbReference>
<dbReference type="PANTHER" id="PTHR30417:SF1">
    <property type="entry name" value="N-ACETYLMURAMOYL-L-ALANINE AMIDASE AMID"/>
    <property type="match status" value="1"/>
</dbReference>
<evidence type="ECO:0000313" key="6">
    <source>
        <dbReference type="EMBL" id="AGI71212.1"/>
    </source>
</evidence>
<dbReference type="KEGG" id="oar:OA238_c10150"/>
<dbReference type="InterPro" id="IPR051206">
    <property type="entry name" value="NAMLAA_amidase_2"/>
</dbReference>
<dbReference type="SUPFAM" id="SSF55846">
    <property type="entry name" value="N-acetylmuramoyl-L-alanine amidase-like"/>
    <property type="match status" value="1"/>
</dbReference>
<organism evidence="6 7">
    <name type="scientific">Octadecabacter arcticus 238</name>
    <dbReference type="NCBI Taxonomy" id="391616"/>
    <lineage>
        <taxon>Bacteria</taxon>
        <taxon>Pseudomonadati</taxon>
        <taxon>Pseudomonadota</taxon>
        <taxon>Alphaproteobacteria</taxon>
        <taxon>Rhodobacterales</taxon>
        <taxon>Roseobacteraceae</taxon>
        <taxon>Octadecabacter</taxon>
    </lineage>
</organism>
<evidence type="ECO:0000313" key="7">
    <source>
        <dbReference type="Proteomes" id="UP000004688"/>
    </source>
</evidence>
<keyword evidence="4" id="KW-0961">Cell wall biogenesis/degradation</keyword>
<dbReference type="InterPro" id="IPR002502">
    <property type="entry name" value="Amidase_domain"/>
</dbReference>
<keyword evidence="3" id="KW-0378">Hydrolase</keyword>
<dbReference type="GO" id="GO:0009253">
    <property type="term" value="P:peptidoglycan catabolic process"/>
    <property type="evidence" value="ECO:0007669"/>
    <property type="project" value="InterPro"/>
</dbReference>
<evidence type="ECO:0000256" key="3">
    <source>
        <dbReference type="ARBA" id="ARBA00022801"/>
    </source>
</evidence>
<dbReference type="eggNOG" id="COG3023">
    <property type="taxonomic scope" value="Bacteria"/>
</dbReference>